<keyword evidence="2" id="KW-0472">Membrane</keyword>
<dbReference type="Pfam" id="PF00115">
    <property type="entry name" value="COX1"/>
    <property type="match status" value="1"/>
</dbReference>
<dbReference type="PANTHER" id="PTHR10422:SF18">
    <property type="entry name" value="CYTOCHROME C OXIDASE SUBUNIT 1"/>
    <property type="match status" value="1"/>
</dbReference>
<dbReference type="Proteomes" id="UP000004980">
    <property type="component" value="Unassembled WGS sequence"/>
</dbReference>
<accession>A0ABP2P8F8</accession>
<dbReference type="InterPro" id="IPR036927">
    <property type="entry name" value="Cyt_c_oxase-like_su1_sf"/>
</dbReference>
<keyword evidence="2" id="KW-1133">Transmembrane helix</keyword>
<gene>
    <name evidence="4" type="ORF">WQE_47279</name>
</gene>
<feature type="transmembrane region" description="Helical" evidence="2">
    <location>
        <begin position="85"/>
        <end position="105"/>
    </location>
</feature>
<keyword evidence="1" id="KW-0679">Respiratory chain</keyword>
<evidence type="ECO:0000256" key="1">
    <source>
        <dbReference type="ARBA" id="ARBA00022660"/>
    </source>
</evidence>
<comment type="caution">
    <text evidence="4">The sequence shown here is derived from an EMBL/GenBank/DDBJ whole genome shotgun (WGS) entry which is preliminary data.</text>
</comment>
<name>A0ABP2P8F8_9BURK</name>
<dbReference type="PRINTS" id="PR01165">
    <property type="entry name" value="CYCOXIDASEI"/>
</dbReference>
<evidence type="ECO:0000259" key="3">
    <source>
        <dbReference type="PROSITE" id="PS50855"/>
    </source>
</evidence>
<evidence type="ECO:0000256" key="2">
    <source>
        <dbReference type="SAM" id="Phobius"/>
    </source>
</evidence>
<dbReference type="InterPro" id="IPR023616">
    <property type="entry name" value="Cyt_c_oxase-like_su1_dom"/>
</dbReference>
<keyword evidence="1" id="KW-0249">Electron transport</keyword>
<sequence length="131" mass="14432">MPVLAGAITMLLFDCHFGTSFFNASGGGDPVMYQHILWFFGHPEVYIMILPAFGIISQVIPALSRKPLFGCTTRWTMPWRRILSFMAWALHMFATGMHVIGQLFFMHASMLSTVSSVSASTTPRTATGGPT</sequence>
<organism evidence="4 5">
    <name type="scientific">Paraburkholderia hospita</name>
    <dbReference type="NCBI Taxonomy" id="169430"/>
    <lineage>
        <taxon>Bacteria</taxon>
        <taxon>Pseudomonadati</taxon>
        <taxon>Pseudomonadota</taxon>
        <taxon>Betaproteobacteria</taxon>
        <taxon>Burkholderiales</taxon>
        <taxon>Burkholderiaceae</taxon>
        <taxon>Paraburkholderia</taxon>
    </lineage>
</organism>
<dbReference type="Gene3D" id="1.20.210.10">
    <property type="entry name" value="Cytochrome c oxidase-like, subunit I domain"/>
    <property type="match status" value="1"/>
</dbReference>
<keyword evidence="2" id="KW-0812">Transmembrane</keyword>
<dbReference type="PANTHER" id="PTHR10422">
    <property type="entry name" value="CYTOCHROME C OXIDASE SUBUNIT 1"/>
    <property type="match status" value="1"/>
</dbReference>
<keyword evidence="5" id="KW-1185">Reference proteome</keyword>
<feature type="transmembrane region" description="Helical" evidence="2">
    <location>
        <begin position="45"/>
        <end position="64"/>
    </location>
</feature>
<protein>
    <submittedName>
        <fullName evidence="4">Cytochrome c oxidase subunit I</fullName>
    </submittedName>
</protein>
<dbReference type="PROSITE" id="PS50855">
    <property type="entry name" value="COX1"/>
    <property type="match status" value="1"/>
</dbReference>
<proteinExistence type="predicted"/>
<keyword evidence="1" id="KW-0813">Transport</keyword>
<feature type="domain" description="Cytochrome oxidase subunit I profile" evidence="3">
    <location>
        <begin position="1"/>
        <end position="116"/>
    </location>
</feature>
<dbReference type="InterPro" id="IPR000883">
    <property type="entry name" value="Cyt_C_Oxase_1"/>
</dbReference>
<reference evidence="4 5" key="1">
    <citation type="journal article" date="2012" name="J. Bacteriol.">
        <title>Draft Genome Sequence of the Soil Bacterium Burkholderia terrae Strain BS001, Which Interacts with Fungal Surface Structures.</title>
        <authorList>
            <person name="Nazir R."/>
            <person name="Hansen M.A."/>
            <person name="Sorensen S."/>
            <person name="van Elsas J.D."/>
        </authorList>
    </citation>
    <scope>NUCLEOTIDE SEQUENCE [LARGE SCALE GENOMIC DNA]</scope>
    <source>
        <strain evidence="4 5">BS001</strain>
    </source>
</reference>
<dbReference type="SUPFAM" id="SSF81442">
    <property type="entry name" value="Cytochrome c oxidase subunit I-like"/>
    <property type="match status" value="1"/>
</dbReference>
<evidence type="ECO:0000313" key="4">
    <source>
        <dbReference type="EMBL" id="EIM93816.1"/>
    </source>
</evidence>
<dbReference type="EMBL" id="AKAU01000292">
    <property type="protein sequence ID" value="EIM93816.1"/>
    <property type="molecule type" value="Genomic_DNA"/>
</dbReference>
<evidence type="ECO:0000313" key="5">
    <source>
        <dbReference type="Proteomes" id="UP000004980"/>
    </source>
</evidence>